<evidence type="ECO:0000313" key="6">
    <source>
        <dbReference type="Proteomes" id="UP000315295"/>
    </source>
</evidence>
<keyword evidence="1 3" id="KW-0732">Signal</keyword>
<dbReference type="CDD" id="cd15799">
    <property type="entry name" value="PMEI-like_4"/>
    <property type="match status" value="1"/>
</dbReference>
<dbReference type="Pfam" id="PF04043">
    <property type="entry name" value="PMEI"/>
    <property type="match status" value="1"/>
</dbReference>
<accession>A0A540LUF9</accession>
<proteinExistence type="inferred from homology"/>
<feature type="domain" description="Pectinesterase inhibitor" evidence="4">
    <location>
        <begin position="23"/>
        <end position="161"/>
    </location>
</feature>
<dbReference type="GO" id="GO:0004857">
    <property type="term" value="F:enzyme inhibitor activity"/>
    <property type="evidence" value="ECO:0007669"/>
    <property type="project" value="InterPro"/>
</dbReference>
<comment type="caution">
    <text evidence="5">The sequence shown here is derived from an EMBL/GenBank/DDBJ whole genome shotgun (WGS) entry which is preliminary data.</text>
</comment>
<feature type="signal peptide" evidence="3">
    <location>
        <begin position="1"/>
        <end position="32"/>
    </location>
</feature>
<dbReference type="AlphaFoldDB" id="A0A540LUF9"/>
<dbReference type="SUPFAM" id="SSF101148">
    <property type="entry name" value="Plant invertase/pectin methylesterase inhibitor"/>
    <property type="match status" value="1"/>
</dbReference>
<evidence type="ECO:0000259" key="4">
    <source>
        <dbReference type="SMART" id="SM00856"/>
    </source>
</evidence>
<dbReference type="NCBIfam" id="TIGR01614">
    <property type="entry name" value="PME_inhib"/>
    <property type="match status" value="1"/>
</dbReference>
<feature type="chain" id="PRO_5022130624" description="Pectinesterase inhibitor domain-containing protein" evidence="3">
    <location>
        <begin position="33"/>
        <end position="169"/>
    </location>
</feature>
<protein>
    <recommendedName>
        <fullName evidence="4">Pectinesterase inhibitor domain-containing protein</fullName>
    </recommendedName>
</protein>
<dbReference type="Proteomes" id="UP000315295">
    <property type="component" value="Unassembled WGS sequence"/>
</dbReference>
<evidence type="ECO:0000256" key="3">
    <source>
        <dbReference type="SAM" id="SignalP"/>
    </source>
</evidence>
<dbReference type="EMBL" id="VIEB01000461">
    <property type="protein sequence ID" value="TQD90107.1"/>
    <property type="molecule type" value="Genomic_DNA"/>
</dbReference>
<evidence type="ECO:0000313" key="5">
    <source>
        <dbReference type="EMBL" id="TQD90107.1"/>
    </source>
</evidence>
<evidence type="ECO:0000256" key="1">
    <source>
        <dbReference type="ARBA" id="ARBA00022729"/>
    </source>
</evidence>
<keyword evidence="6" id="KW-1185">Reference proteome</keyword>
<sequence>MIMNNTKQMSTQFLLSLLFLFFFLSHPISTIGAPSNDNIQAAKDAISASLTSAKNTADYVSKIPHQPDPRTADALSSCTEVLGNAVDSFGDSLKQMKELDAPGTPSFQLQISNVLTWLSAALTDEDTCIEGFKGVAEGPVKTDVSNRAQEVEKLTHNALALVNNLKAAP</sequence>
<name>A0A540LUF9_MALBA</name>
<dbReference type="InterPro" id="IPR051955">
    <property type="entry name" value="PME_Inhibitor"/>
</dbReference>
<dbReference type="InterPro" id="IPR035513">
    <property type="entry name" value="Invertase/methylesterase_inhib"/>
</dbReference>
<comment type="similarity">
    <text evidence="2">Belongs to the PMEI family.</text>
</comment>
<reference evidence="5 6" key="1">
    <citation type="journal article" date="2019" name="G3 (Bethesda)">
        <title>Sequencing of a Wild Apple (Malus baccata) Genome Unravels the Differences Between Cultivated and Wild Apple Species Regarding Disease Resistance and Cold Tolerance.</title>
        <authorList>
            <person name="Chen X."/>
        </authorList>
    </citation>
    <scope>NUCLEOTIDE SEQUENCE [LARGE SCALE GENOMIC DNA]</scope>
    <source>
        <strain evidence="6">cv. Shandingzi</strain>
        <tissue evidence="5">Leaves</tissue>
    </source>
</reference>
<dbReference type="SMART" id="SM00856">
    <property type="entry name" value="PMEI"/>
    <property type="match status" value="1"/>
</dbReference>
<dbReference type="PANTHER" id="PTHR31080">
    <property type="entry name" value="PECTINESTERASE INHIBITOR-LIKE"/>
    <property type="match status" value="1"/>
</dbReference>
<dbReference type="PANTHER" id="PTHR31080:SF64">
    <property type="entry name" value="PLANT INVERTASE_PECTIN METHYLESTERASE INHIBITOR SUPERFAMILY PROTEIN"/>
    <property type="match status" value="1"/>
</dbReference>
<gene>
    <name evidence="5" type="ORF">C1H46_024345</name>
</gene>
<dbReference type="STRING" id="106549.A0A540LUF9"/>
<dbReference type="InterPro" id="IPR006501">
    <property type="entry name" value="Pectinesterase_inhib_dom"/>
</dbReference>
<dbReference type="Gene3D" id="1.20.140.40">
    <property type="entry name" value="Invertase/pectin methylesterase inhibitor family protein"/>
    <property type="match status" value="1"/>
</dbReference>
<evidence type="ECO:0000256" key="2">
    <source>
        <dbReference type="ARBA" id="ARBA00038471"/>
    </source>
</evidence>
<organism evidence="5 6">
    <name type="scientific">Malus baccata</name>
    <name type="common">Siberian crab apple</name>
    <name type="synonym">Pyrus baccata</name>
    <dbReference type="NCBI Taxonomy" id="106549"/>
    <lineage>
        <taxon>Eukaryota</taxon>
        <taxon>Viridiplantae</taxon>
        <taxon>Streptophyta</taxon>
        <taxon>Embryophyta</taxon>
        <taxon>Tracheophyta</taxon>
        <taxon>Spermatophyta</taxon>
        <taxon>Magnoliopsida</taxon>
        <taxon>eudicotyledons</taxon>
        <taxon>Gunneridae</taxon>
        <taxon>Pentapetalae</taxon>
        <taxon>rosids</taxon>
        <taxon>fabids</taxon>
        <taxon>Rosales</taxon>
        <taxon>Rosaceae</taxon>
        <taxon>Amygdaloideae</taxon>
        <taxon>Maleae</taxon>
        <taxon>Malus</taxon>
    </lineage>
</organism>